<dbReference type="Pfam" id="PF06472">
    <property type="entry name" value="ABC_membrane_2"/>
    <property type="match status" value="1"/>
</dbReference>
<keyword evidence="8 10" id="KW-0472">Membrane</keyword>
<evidence type="ECO:0000259" key="12">
    <source>
        <dbReference type="PROSITE" id="PS50929"/>
    </source>
</evidence>
<dbReference type="GO" id="GO:0005886">
    <property type="term" value="C:plasma membrane"/>
    <property type="evidence" value="ECO:0007669"/>
    <property type="project" value="UniProtKB-SubCell"/>
</dbReference>
<dbReference type="InterPro" id="IPR011527">
    <property type="entry name" value="ABC1_TM_dom"/>
</dbReference>
<dbReference type="PANTHER" id="PTHR11384">
    <property type="entry name" value="ATP-BINDING CASSETTE, SUB-FAMILY D MEMBER"/>
    <property type="match status" value="1"/>
</dbReference>
<name>A0A822V534_AGRTU</name>
<protein>
    <submittedName>
        <fullName evidence="13">ABC transporter, nucleotide binding/ATPase protein</fullName>
        <ecNumber evidence="13">3.6.3.44</ecNumber>
    </submittedName>
</protein>
<comment type="caution">
    <text evidence="13">The sequence shown here is derived from an EMBL/GenBank/DDBJ whole genome shotgun (WGS) entry which is preliminary data.</text>
</comment>
<evidence type="ECO:0000313" key="13">
    <source>
        <dbReference type="EMBL" id="CVI21170.1"/>
    </source>
</evidence>
<evidence type="ECO:0000256" key="4">
    <source>
        <dbReference type="ARBA" id="ARBA00022692"/>
    </source>
</evidence>
<evidence type="ECO:0000256" key="10">
    <source>
        <dbReference type="SAM" id="Phobius"/>
    </source>
</evidence>
<dbReference type="CDD" id="cd03223">
    <property type="entry name" value="ABCD_peroxisomal_ALDP"/>
    <property type="match status" value="1"/>
</dbReference>
<evidence type="ECO:0000313" key="14">
    <source>
        <dbReference type="Proteomes" id="UP000192074"/>
    </source>
</evidence>
<evidence type="ECO:0000256" key="8">
    <source>
        <dbReference type="ARBA" id="ARBA00023136"/>
    </source>
</evidence>
<dbReference type="Gene3D" id="3.40.50.300">
    <property type="entry name" value="P-loop containing nucleotide triphosphate hydrolases"/>
    <property type="match status" value="1"/>
</dbReference>
<dbReference type="EMBL" id="FCNL01000031">
    <property type="protein sequence ID" value="CVI21170.1"/>
    <property type="molecule type" value="Genomic_DNA"/>
</dbReference>
<comment type="subcellular location">
    <subcellularLocation>
        <location evidence="1">Cell membrane</location>
        <topology evidence="1">Multi-pass membrane protein</topology>
    </subcellularLocation>
</comment>
<dbReference type="PANTHER" id="PTHR11384:SF59">
    <property type="entry name" value="LYSOSOMAL COBALAMIN TRANSPORTER ABCD4"/>
    <property type="match status" value="1"/>
</dbReference>
<evidence type="ECO:0000259" key="11">
    <source>
        <dbReference type="PROSITE" id="PS50893"/>
    </source>
</evidence>
<dbReference type="SMART" id="SM00382">
    <property type="entry name" value="AAA"/>
    <property type="match status" value="1"/>
</dbReference>
<keyword evidence="7 10" id="KW-1133">Transmembrane helix</keyword>
<evidence type="ECO:0000256" key="6">
    <source>
        <dbReference type="ARBA" id="ARBA00022840"/>
    </source>
</evidence>
<dbReference type="AlphaFoldDB" id="A0A822V534"/>
<dbReference type="InterPro" id="IPR017871">
    <property type="entry name" value="ABC_transporter-like_CS"/>
</dbReference>
<sequence length="647" mass="71825">MTDAEPKPQPVDGTGQNGAENIHANNTPDDPLPPEEMEPASGLTPEEAEEARKKYLLKRFWISARGFWSRRGDALAWPFSIGLLAMIGINVGFQYGINVWNRGIFDAIEKRDASTVYFLASIFPPLVLGSVMIVTSQVYVRMRIQRRWRSWLTKVLVSRWIGHGRYYQLNLIDGDHQNPEARLSEDMRIATEAPVDFVAGVIAAFVSASTFIVVLWTIGGALTLPIGGAWITIPGFLVIAAVIYALITSSSIALIGRNFVRVSEVKNQLEAEFRYTLTRVRENGESIALLGGEEEERSDLDRRFRNVRQQWKQMAQQYMRTTVVSHGSMLIAPVVPLLLCAPKFLDGSMSLGQVMQAASAFTIVQSAFGWLVDNYPRLADWNACARRVASLMMSLDGLERAEQSEKLGRIVRGETEGETMLSLKDVSVSLGDGTAVVKETDVEIGRGERVLVAGESGSGKSTLVRAIAGLWPWGGGSVSFRADSRLFMLPQRPYIPSGTLRRAVCYPQAAESWTFEEIGEALDKVGLGHLKDKVEEEAPWDQTLSGGEKQRLTFARLLLNNPDIIVMDEATAALDEKSQDRMMQTVIDELPDATIISVAHRAELEAFHSRKITLERREGGAKLVSDVHLIPRKARSGSLLRRMVKRR</sequence>
<dbReference type="InterPro" id="IPR027417">
    <property type="entry name" value="P-loop_NTPase"/>
</dbReference>
<dbReference type="PROSITE" id="PS00211">
    <property type="entry name" value="ABC_TRANSPORTER_1"/>
    <property type="match status" value="1"/>
</dbReference>
<evidence type="ECO:0000256" key="5">
    <source>
        <dbReference type="ARBA" id="ARBA00022741"/>
    </source>
</evidence>
<keyword evidence="6" id="KW-0067">ATP-binding</keyword>
<feature type="transmembrane region" description="Helical" evidence="10">
    <location>
        <begin position="224"/>
        <end position="247"/>
    </location>
</feature>
<dbReference type="GO" id="GO:0140359">
    <property type="term" value="F:ABC-type transporter activity"/>
    <property type="evidence" value="ECO:0007669"/>
    <property type="project" value="InterPro"/>
</dbReference>
<dbReference type="InterPro" id="IPR003593">
    <property type="entry name" value="AAA+_ATPase"/>
</dbReference>
<comment type="similarity">
    <text evidence="2">Belongs to the ABC transporter superfamily.</text>
</comment>
<dbReference type="InterPro" id="IPR036640">
    <property type="entry name" value="ABC1_TM_sf"/>
</dbReference>
<dbReference type="PROSITE" id="PS50929">
    <property type="entry name" value="ABC_TM1F"/>
    <property type="match status" value="1"/>
</dbReference>
<evidence type="ECO:0000256" key="7">
    <source>
        <dbReference type="ARBA" id="ARBA00022989"/>
    </source>
</evidence>
<feature type="region of interest" description="Disordered" evidence="9">
    <location>
        <begin position="1"/>
        <end position="45"/>
    </location>
</feature>
<dbReference type="PROSITE" id="PS00675">
    <property type="entry name" value="SIGMA54_INTERACT_1"/>
    <property type="match status" value="1"/>
</dbReference>
<dbReference type="Pfam" id="PF00005">
    <property type="entry name" value="ABC_tran"/>
    <property type="match status" value="1"/>
</dbReference>
<keyword evidence="13" id="KW-0378">Hydrolase</keyword>
<feature type="domain" description="ABC transmembrane type-1" evidence="12">
    <location>
        <begin position="181"/>
        <end position="380"/>
    </location>
</feature>
<feature type="transmembrane region" description="Helical" evidence="10">
    <location>
        <begin position="318"/>
        <end position="339"/>
    </location>
</feature>
<dbReference type="EC" id="3.6.3.44" evidence="13"/>
<dbReference type="InterPro" id="IPR025662">
    <property type="entry name" value="Sigma_54_int_dom_ATP-bd_1"/>
</dbReference>
<gene>
    <name evidence="13" type="ORF">AGR4A_Lc130181</name>
</gene>
<dbReference type="PROSITE" id="PS50893">
    <property type="entry name" value="ABC_TRANSPORTER_2"/>
    <property type="match status" value="1"/>
</dbReference>
<feature type="transmembrane region" description="Helical" evidence="10">
    <location>
        <begin position="117"/>
        <end position="140"/>
    </location>
</feature>
<feature type="transmembrane region" description="Helical" evidence="10">
    <location>
        <begin position="75"/>
        <end position="97"/>
    </location>
</feature>
<evidence type="ECO:0000256" key="9">
    <source>
        <dbReference type="SAM" id="MobiDB-lite"/>
    </source>
</evidence>
<dbReference type="SUPFAM" id="SSF52540">
    <property type="entry name" value="P-loop containing nucleoside triphosphate hydrolases"/>
    <property type="match status" value="1"/>
</dbReference>
<evidence type="ECO:0000256" key="2">
    <source>
        <dbReference type="ARBA" id="ARBA00005417"/>
    </source>
</evidence>
<dbReference type="GO" id="GO:0005524">
    <property type="term" value="F:ATP binding"/>
    <property type="evidence" value="ECO:0007669"/>
    <property type="project" value="UniProtKB-KW"/>
</dbReference>
<dbReference type="GO" id="GO:0016887">
    <property type="term" value="F:ATP hydrolysis activity"/>
    <property type="evidence" value="ECO:0007669"/>
    <property type="project" value="InterPro"/>
</dbReference>
<accession>A0A822V534</accession>
<evidence type="ECO:0000256" key="1">
    <source>
        <dbReference type="ARBA" id="ARBA00004651"/>
    </source>
</evidence>
<dbReference type="Proteomes" id="UP000192074">
    <property type="component" value="Unassembled WGS sequence"/>
</dbReference>
<dbReference type="Gene3D" id="1.20.1560.10">
    <property type="entry name" value="ABC transporter type 1, transmembrane domain"/>
    <property type="match status" value="1"/>
</dbReference>
<reference evidence="13 14" key="1">
    <citation type="submission" date="2016-01" db="EMBL/GenBank/DDBJ databases">
        <authorList>
            <person name="Regsiter A."/>
            <person name="william w."/>
        </authorList>
    </citation>
    <scope>NUCLEOTIDE SEQUENCE [LARGE SCALE GENOMIC DNA]</scope>
    <source>
        <strain evidence="13 14">B6</strain>
    </source>
</reference>
<dbReference type="InterPro" id="IPR003439">
    <property type="entry name" value="ABC_transporter-like_ATP-bd"/>
</dbReference>
<feature type="compositionally biased region" description="Polar residues" evidence="9">
    <location>
        <begin position="17"/>
        <end position="27"/>
    </location>
</feature>
<dbReference type="RefSeq" id="WP_060725680.1">
    <property type="nucleotide sequence ID" value="NZ_LMVK01000050.1"/>
</dbReference>
<feature type="domain" description="ABC transporter" evidence="11">
    <location>
        <begin position="421"/>
        <end position="643"/>
    </location>
</feature>
<evidence type="ECO:0000256" key="3">
    <source>
        <dbReference type="ARBA" id="ARBA00022448"/>
    </source>
</evidence>
<keyword evidence="4 10" id="KW-0812">Transmembrane</keyword>
<keyword evidence="3" id="KW-0813">Transport</keyword>
<organism evidence="13 14">
    <name type="scientific">Agrobacterium tumefaciens str. B6</name>
    <dbReference type="NCBI Taxonomy" id="1183423"/>
    <lineage>
        <taxon>Bacteria</taxon>
        <taxon>Pseudomonadati</taxon>
        <taxon>Pseudomonadota</taxon>
        <taxon>Alphaproteobacteria</taxon>
        <taxon>Hyphomicrobiales</taxon>
        <taxon>Rhizobiaceae</taxon>
        <taxon>Rhizobium/Agrobacterium group</taxon>
        <taxon>Agrobacterium</taxon>
        <taxon>Agrobacterium tumefaciens complex</taxon>
    </lineage>
</organism>
<feature type="transmembrane region" description="Helical" evidence="10">
    <location>
        <begin position="197"/>
        <end position="218"/>
    </location>
</feature>
<dbReference type="SUPFAM" id="SSF90123">
    <property type="entry name" value="ABC transporter transmembrane region"/>
    <property type="match status" value="1"/>
</dbReference>
<dbReference type="InterPro" id="IPR050835">
    <property type="entry name" value="ABC_transporter_sub-D"/>
</dbReference>
<proteinExistence type="inferred from homology"/>
<keyword evidence="5" id="KW-0547">Nucleotide-binding</keyword>